<dbReference type="Proteomes" id="UP000321595">
    <property type="component" value="Chromosome"/>
</dbReference>
<evidence type="ECO:0000256" key="8">
    <source>
        <dbReference type="ARBA" id="ARBA00023065"/>
    </source>
</evidence>
<keyword evidence="8 11" id="KW-0406">Ion transport</keyword>
<dbReference type="GO" id="GO:0005886">
    <property type="term" value="C:plasma membrane"/>
    <property type="evidence" value="ECO:0007669"/>
    <property type="project" value="UniProtKB-SubCell"/>
</dbReference>
<dbReference type="GO" id="GO:0042777">
    <property type="term" value="P:proton motive force-driven plasma membrane ATP synthesis"/>
    <property type="evidence" value="ECO:0007669"/>
    <property type="project" value="TreeGrafter"/>
</dbReference>
<evidence type="ECO:0000256" key="3">
    <source>
        <dbReference type="ARBA" id="ARBA00022448"/>
    </source>
</evidence>
<dbReference type="InterPro" id="IPR045082">
    <property type="entry name" value="ATP_syn_F0_a_bact/chloroplast"/>
</dbReference>
<dbReference type="GO" id="GO:0046933">
    <property type="term" value="F:proton-transporting ATP synthase activity, rotational mechanism"/>
    <property type="evidence" value="ECO:0007669"/>
    <property type="project" value="UniProtKB-UniRule"/>
</dbReference>
<keyword evidence="9 11" id="KW-0472">Membrane</keyword>
<proteinExistence type="inferred from homology"/>
<dbReference type="KEGG" id="bbae:FRD01_19300"/>
<dbReference type="OrthoDB" id="9789241at2"/>
<keyword evidence="5 11" id="KW-0812">Transmembrane</keyword>
<feature type="transmembrane region" description="Helical" evidence="11">
    <location>
        <begin position="166"/>
        <end position="187"/>
    </location>
</feature>
<dbReference type="PRINTS" id="PR00123">
    <property type="entry name" value="ATPASEA"/>
</dbReference>
<dbReference type="InterPro" id="IPR035908">
    <property type="entry name" value="F0_ATP_A_sf"/>
</dbReference>
<keyword evidence="7 11" id="KW-1133">Transmembrane helix</keyword>
<dbReference type="InterPro" id="IPR023011">
    <property type="entry name" value="ATP_synth_F0_asu_AS"/>
</dbReference>
<evidence type="ECO:0000256" key="5">
    <source>
        <dbReference type="ARBA" id="ARBA00022692"/>
    </source>
</evidence>
<name>A0A5B8XUL5_9DELT</name>
<evidence type="ECO:0000256" key="12">
    <source>
        <dbReference type="RuleBase" id="RU000483"/>
    </source>
</evidence>
<evidence type="ECO:0000313" key="14">
    <source>
        <dbReference type="Proteomes" id="UP000321595"/>
    </source>
</evidence>
<dbReference type="NCBIfam" id="TIGR01131">
    <property type="entry name" value="ATP_synt_6_or_A"/>
    <property type="match status" value="1"/>
</dbReference>
<protein>
    <recommendedName>
        <fullName evidence="11 12">ATP synthase subunit a</fullName>
    </recommendedName>
    <alternativeName>
        <fullName evidence="11">ATP synthase F0 sector subunit a</fullName>
    </alternativeName>
    <alternativeName>
        <fullName evidence="11">F-ATPase subunit 6</fullName>
    </alternativeName>
</protein>
<organism evidence="13 14">
    <name type="scientific">Microvenator marinus</name>
    <dbReference type="NCBI Taxonomy" id="2600177"/>
    <lineage>
        <taxon>Bacteria</taxon>
        <taxon>Deltaproteobacteria</taxon>
        <taxon>Bradymonadales</taxon>
        <taxon>Microvenatoraceae</taxon>
        <taxon>Microvenator</taxon>
    </lineage>
</organism>
<evidence type="ECO:0000256" key="9">
    <source>
        <dbReference type="ARBA" id="ARBA00023136"/>
    </source>
</evidence>
<keyword evidence="11" id="KW-1003">Cell membrane</keyword>
<comment type="function">
    <text evidence="11 12">Key component of the proton channel; it plays a direct role in the translocation of protons across the membrane.</text>
</comment>
<keyword evidence="10 11" id="KW-0066">ATP synthesis</keyword>
<evidence type="ECO:0000256" key="7">
    <source>
        <dbReference type="ARBA" id="ARBA00022989"/>
    </source>
</evidence>
<sequence length="260" mass="28258">MADYTFLDLVPGYYESEAALVESMKIGGPLLNKSSQIGLTHIVWSCLAFVIIIGVALAVRGKFTNRETALVPEGKFSLRNFVEVLFGAVLGMMTDMMGEKKAKEFFPLIASLCVWIFVSNFMGLVPGLAPPTSNLNTSLAPAIMVFIVYNVAGIREHGIVNYLKHFMGPVIWIAPLMIVIELVGHAFRPISLGVRLTGNMTGDHMVLGSFGDLAYSIFSVPALLPIPFLALGTMVCTIQTLVFCLLSTVYIALAVEHSDH</sequence>
<keyword evidence="3 11" id="KW-0813">Transport</keyword>
<dbReference type="CDD" id="cd00310">
    <property type="entry name" value="ATP-synt_Fo_a_6"/>
    <property type="match status" value="1"/>
</dbReference>
<dbReference type="EMBL" id="CP042467">
    <property type="protein sequence ID" value="QED29340.1"/>
    <property type="molecule type" value="Genomic_DNA"/>
</dbReference>
<dbReference type="HAMAP" id="MF_01393">
    <property type="entry name" value="ATP_synth_a_bact"/>
    <property type="match status" value="1"/>
</dbReference>
<dbReference type="GO" id="GO:0045259">
    <property type="term" value="C:proton-transporting ATP synthase complex"/>
    <property type="evidence" value="ECO:0007669"/>
    <property type="project" value="UniProtKB-KW"/>
</dbReference>
<comment type="subcellular location">
    <subcellularLocation>
        <location evidence="11 12">Cell membrane</location>
        <topology evidence="11 12">Multi-pass membrane protein</topology>
    </subcellularLocation>
    <subcellularLocation>
        <location evidence="1">Membrane</location>
        <topology evidence="1">Multi-pass membrane protein</topology>
    </subcellularLocation>
</comment>
<feature type="transmembrane region" description="Helical" evidence="11">
    <location>
        <begin position="228"/>
        <end position="255"/>
    </location>
</feature>
<evidence type="ECO:0000256" key="10">
    <source>
        <dbReference type="ARBA" id="ARBA00023310"/>
    </source>
</evidence>
<accession>A0A5B8XUL5</accession>
<feature type="transmembrane region" description="Helical" evidence="11">
    <location>
        <begin position="39"/>
        <end position="59"/>
    </location>
</feature>
<dbReference type="RefSeq" id="WP_146962573.1">
    <property type="nucleotide sequence ID" value="NZ_CP042467.1"/>
</dbReference>
<keyword evidence="14" id="KW-1185">Reference proteome</keyword>
<gene>
    <name evidence="11 13" type="primary">atpB</name>
    <name evidence="13" type="ORF">FRD01_19300</name>
</gene>
<dbReference type="PANTHER" id="PTHR42823:SF3">
    <property type="entry name" value="ATP SYNTHASE SUBUNIT A, CHLOROPLASTIC"/>
    <property type="match status" value="1"/>
</dbReference>
<evidence type="ECO:0000256" key="11">
    <source>
        <dbReference type="HAMAP-Rule" id="MF_01393"/>
    </source>
</evidence>
<evidence type="ECO:0000256" key="4">
    <source>
        <dbReference type="ARBA" id="ARBA00022547"/>
    </source>
</evidence>
<dbReference type="PANTHER" id="PTHR42823">
    <property type="entry name" value="ATP SYNTHASE SUBUNIT A, CHLOROPLASTIC"/>
    <property type="match status" value="1"/>
</dbReference>
<dbReference type="AlphaFoldDB" id="A0A5B8XUL5"/>
<dbReference type="Pfam" id="PF00119">
    <property type="entry name" value="ATP-synt_A"/>
    <property type="match status" value="1"/>
</dbReference>
<evidence type="ECO:0000256" key="2">
    <source>
        <dbReference type="ARBA" id="ARBA00006810"/>
    </source>
</evidence>
<evidence type="ECO:0000256" key="1">
    <source>
        <dbReference type="ARBA" id="ARBA00004141"/>
    </source>
</evidence>
<keyword evidence="4 11" id="KW-0138">CF(0)</keyword>
<evidence type="ECO:0000256" key="6">
    <source>
        <dbReference type="ARBA" id="ARBA00022781"/>
    </source>
</evidence>
<dbReference type="InterPro" id="IPR000568">
    <property type="entry name" value="ATP_synth_F0_asu"/>
</dbReference>
<feature type="transmembrane region" description="Helical" evidence="11">
    <location>
        <begin position="135"/>
        <end position="154"/>
    </location>
</feature>
<keyword evidence="6 11" id="KW-0375">Hydrogen ion transport</keyword>
<evidence type="ECO:0000313" key="13">
    <source>
        <dbReference type="EMBL" id="QED29340.1"/>
    </source>
</evidence>
<dbReference type="SUPFAM" id="SSF81336">
    <property type="entry name" value="F1F0 ATP synthase subunit A"/>
    <property type="match status" value="1"/>
</dbReference>
<dbReference type="Gene3D" id="1.20.120.220">
    <property type="entry name" value="ATP synthase, F0 complex, subunit A"/>
    <property type="match status" value="1"/>
</dbReference>
<feature type="transmembrane region" description="Helical" evidence="11">
    <location>
        <begin position="105"/>
        <end position="129"/>
    </location>
</feature>
<dbReference type="PROSITE" id="PS00449">
    <property type="entry name" value="ATPASE_A"/>
    <property type="match status" value="1"/>
</dbReference>
<comment type="similarity">
    <text evidence="2 11 12">Belongs to the ATPase A chain family.</text>
</comment>
<reference evidence="13 14" key="1">
    <citation type="submission" date="2019-08" db="EMBL/GenBank/DDBJ databases">
        <authorList>
            <person name="Liang Q."/>
        </authorList>
    </citation>
    <scope>NUCLEOTIDE SEQUENCE [LARGE SCALE GENOMIC DNA]</scope>
    <source>
        <strain evidence="13 14">V1718</strain>
    </source>
</reference>